<proteinExistence type="predicted"/>
<evidence type="ECO:0000313" key="5">
    <source>
        <dbReference type="Proteomes" id="UP000197138"/>
    </source>
</evidence>
<evidence type="ECO:0000313" key="6">
    <source>
        <dbReference type="Proteomes" id="UP000233551"/>
    </source>
</evidence>
<dbReference type="Proteomes" id="UP000197138">
    <property type="component" value="Unassembled WGS sequence"/>
</dbReference>
<organism evidence="3 5">
    <name type="scientific">Punica granatum</name>
    <name type="common">Pomegranate</name>
    <dbReference type="NCBI Taxonomy" id="22663"/>
    <lineage>
        <taxon>Eukaryota</taxon>
        <taxon>Viridiplantae</taxon>
        <taxon>Streptophyta</taxon>
        <taxon>Embryophyta</taxon>
        <taxon>Tracheophyta</taxon>
        <taxon>Spermatophyta</taxon>
        <taxon>Magnoliopsida</taxon>
        <taxon>eudicotyledons</taxon>
        <taxon>Gunneridae</taxon>
        <taxon>Pentapetalae</taxon>
        <taxon>rosids</taxon>
        <taxon>malvids</taxon>
        <taxon>Myrtales</taxon>
        <taxon>Lythraceae</taxon>
        <taxon>Punica</taxon>
    </lineage>
</organism>
<reference evidence="3" key="2">
    <citation type="submission" date="2017-06" db="EMBL/GenBank/DDBJ databases">
        <title>The pomegranate genome and the genomics of punicalagin biosynthesis.</title>
        <authorList>
            <person name="Xu C."/>
        </authorList>
    </citation>
    <scope>NUCLEOTIDE SEQUENCE [LARGE SCALE GENOMIC DNA]</scope>
    <source>
        <tissue evidence="3">Fresh leaf</tissue>
    </source>
</reference>
<dbReference type="EMBL" id="PGOL01000604">
    <property type="protein sequence ID" value="PKI67411.1"/>
    <property type="molecule type" value="Genomic_DNA"/>
</dbReference>
<dbReference type="GeneID" id="116207270"/>
<evidence type="ECO:0000313" key="4">
    <source>
        <dbReference type="EMBL" id="PKI67411.1"/>
    </source>
</evidence>
<feature type="region of interest" description="Disordered" evidence="1">
    <location>
        <begin position="58"/>
        <end position="92"/>
    </location>
</feature>
<dbReference type="OrthoDB" id="976687at2759"/>
<reference evidence="5" key="1">
    <citation type="journal article" date="2017" name="Plant J.">
        <title>The pomegranate (Punica granatum L.) genome and the genomics of punicalagin biosynthesis.</title>
        <authorList>
            <person name="Qin G."/>
            <person name="Xu C."/>
            <person name="Ming R."/>
            <person name="Tang H."/>
            <person name="Guyot R."/>
            <person name="Kramer E.M."/>
            <person name="Hu Y."/>
            <person name="Yi X."/>
            <person name="Qi Y."/>
            <person name="Xu X."/>
            <person name="Gao Z."/>
            <person name="Pan H."/>
            <person name="Jian J."/>
            <person name="Tian Y."/>
            <person name="Yue Z."/>
            <person name="Xu Y."/>
        </authorList>
    </citation>
    <scope>NUCLEOTIDE SEQUENCE [LARGE SCALE GENOMIC DNA]</scope>
    <source>
        <strain evidence="5">cv. Dabenzi</strain>
    </source>
</reference>
<dbReference type="PANTHER" id="PTHR33592:SF5">
    <property type="entry name" value="TRANSMEMBRANE PROTEIN"/>
    <property type="match status" value="1"/>
</dbReference>
<feature type="signal peptide" evidence="2">
    <location>
        <begin position="1"/>
        <end position="25"/>
    </location>
</feature>
<feature type="chain" id="PRO_5014071590" evidence="2">
    <location>
        <begin position="26"/>
        <end position="114"/>
    </location>
</feature>
<gene>
    <name evidence="3" type="ORF">CDL15_Pgr016343</name>
    <name evidence="4" type="ORF">CRG98_012196</name>
</gene>
<reference evidence="4 6" key="3">
    <citation type="submission" date="2017-11" db="EMBL/GenBank/DDBJ databases">
        <title>De-novo sequencing of pomegranate (Punica granatum L.) genome.</title>
        <authorList>
            <person name="Akparov Z."/>
            <person name="Amiraslanov A."/>
            <person name="Hajiyeva S."/>
            <person name="Abbasov M."/>
            <person name="Kaur K."/>
            <person name="Hamwieh A."/>
            <person name="Solovyev V."/>
            <person name="Salamov A."/>
            <person name="Braich B."/>
            <person name="Kosarev P."/>
            <person name="Mahmoud A."/>
            <person name="Hajiyev E."/>
            <person name="Babayeva S."/>
            <person name="Izzatullayeva V."/>
            <person name="Mammadov A."/>
            <person name="Mammadov A."/>
            <person name="Sharifova S."/>
            <person name="Ojaghi J."/>
            <person name="Eynullazada K."/>
            <person name="Bayramov B."/>
            <person name="Abdulazimova A."/>
            <person name="Shahmuradov I."/>
        </authorList>
    </citation>
    <scope>NUCLEOTIDE SEQUENCE [LARGE SCALE GENOMIC DNA]</scope>
    <source>
        <strain evidence="4">AG2017</strain>
        <strain evidence="6">cv. AG2017</strain>
        <tissue evidence="4">Leaf</tissue>
    </source>
</reference>
<accession>A0A218W6I3</accession>
<evidence type="ECO:0000256" key="1">
    <source>
        <dbReference type="SAM" id="MobiDB-lite"/>
    </source>
</evidence>
<dbReference type="EMBL" id="MTKT01005171">
    <property type="protein sequence ID" value="OWM68143.1"/>
    <property type="molecule type" value="Genomic_DNA"/>
</dbReference>
<evidence type="ECO:0000256" key="2">
    <source>
        <dbReference type="SAM" id="SignalP"/>
    </source>
</evidence>
<protein>
    <submittedName>
        <fullName evidence="3">Uncharacterized protein</fullName>
    </submittedName>
</protein>
<comment type="caution">
    <text evidence="3">The sequence shown here is derived from an EMBL/GenBank/DDBJ whole genome shotgun (WGS) entry which is preliminary data.</text>
</comment>
<keyword evidence="6" id="KW-1185">Reference proteome</keyword>
<name>A0A218W6I3_PUNGR</name>
<dbReference type="AlphaFoldDB" id="A0A218W6I3"/>
<dbReference type="PANTHER" id="PTHR33592">
    <property type="entry name" value="TRANSMEMBRANE PROTEIN"/>
    <property type="match status" value="1"/>
</dbReference>
<sequence length="114" mass="12343">MTVVRSVIPLLLLLCLVVNIQQYRASRILHEQQEVVDNEELVKVEGVGDLNIQSLLRAPSPPSESSGCTNIPGGGGPSCPMSEMHFAGDAFGHPRAYPRSTISQFGVTADQKRQ</sequence>
<dbReference type="Proteomes" id="UP000233551">
    <property type="component" value="Unassembled WGS sequence"/>
</dbReference>
<evidence type="ECO:0000313" key="3">
    <source>
        <dbReference type="EMBL" id="OWM68143.1"/>
    </source>
</evidence>
<keyword evidence="2" id="KW-0732">Signal</keyword>